<name>A0A9N9Q8L5_9HELO</name>
<dbReference type="Proteomes" id="UP000701801">
    <property type="component" value="Unassembled WGS sequence"/>
</dbReference>
<proteinExistence type="predicted"/>
<feature type="compositionally biased region" description="Polar residues" evidence="1">
    <location>
        <begin position="31"/>
        <end position="43"/>
    </location>
</feature>
<feature type="region of interest" description="Disordered" evidence="1">
    <location>
        <begin position="666"/>
        <end position="687"/>
    </location>
</feature>
<reference evidence="2" key="1">
    <citation type="submission" date="2021-07" db="EMBL/GenBank/DDBJ databases">
        <authorList>
            <person name="Durling M."/>
        </authorList>
    </citation>
    <scope>NUCLEOTIDE SEQUENCE</scope>
</reference>
<protein>
    <submittedName>
        <fullName evidence="2">Uncharacterized protein</fullName>
    </submittedName>
</protein>
<feature type="compositionally biased region" description="Low complexity" evidence="1">
    <location>
        <begin position="354"/>
        <end position="367"/>
    </location>
</feature>
<dbReference type="EMBL" id="CAJVRM010000267">
    <property type="protein sequence ID" value="CAG8978587.1"/>
    <property type="molecule type" value="Genomic_DNA"/>
</dbReference>
<gene>
    <name evidence="2" type="ORF">HYALB_00011736</name>
</gene>
<feature type="compositionally biased region" description="Acidic residues" evidence="1">
    <location>
        <begin position="1"/>
        <end position="15"/>
    </location>
</feature>
<evidence type="ECO:0000256" key="1">
    <source>
        <dbReference type="SAM" id="MobiDB-lite"/>
    </source>
</evidence>
<keyword evidence="3" id="KW-1185">Reference proteome</keyword>
<dbReference type="OrthoDB" id="5389734at2759"/>
<feature type="region of interest" description="Disordered" evidence="1">
    <location>
        <begin position="728"/>
        <end position="762"/>
    </location>
</feature>
<sequence>MNFYLDDSEGEDGVDQEPTPDSPTLLKPNDLSRSSTFQLSPTVYQYKPDPTPTPTPTTPKRSPTVTSAPITTAMAPAKSSPKRVEPNKEPKLDVPIHPIPSMQEAFAESMQEVANGVDSKPEIERDALARRKRLLDQDVNDPVHAGTWKRRPGQKYHEFWKLLSQISFGIYLLLNGIARDEDQVINILQGHVDEVDQAIETTLEDFDLAQQDIDERLEMLQLPLANITIFDGMLEDREFRNQIVTGNEKIEHCIQRTAMAMNAGLKDVKQGIEACKEFSIYLAEEQEDELWKQERPDMQKVFEAMKGNVEGWYKAYVSLQTKGNHLAAALVQLGTTVAEMDKRAGEVSRKYRFSMSSPTGSPTSNTPLRRSRQPSIQMRRSMSRELPTDPGPITPAIRAALPAFQLVDEREQTPEEESDEESILAFAEPEPEFTLKPHTYSPFPSPKVTQAPSFPPQPLQSAPSQEPPRPEISKRASLRQRFSLKRKETPSEITIKAPQEPSDENYWGPRQPVKSVSRPPPHKLETTVKSPPSRGLDSAYCSDYEKPSSPENPPNTTLPPPRFNTFPQPPRSVTNTPTSTAFNSPRIPPPPPAIPERAPDRNSQPRGPVGGIERIVAPSILTQEFLPSPASERQFFRPVNASPNSPLQRPWTAAPDEIVQIHSNGSTTNLRYGSHTPSQLGNRNRAPSAMNMSMMSDMTTMTENGKKVKKKRSAFGWLKKAFSLSEEEKAAFEERRRMTDADFRKDHGRNEQQRWLDGKRIR</sequence>
<comment type="caution">
    <text evidence="2">The sequence shown here is derived from an EMBL/GenBank/DDBJ whole genome shotgun (WGS) entry which is preliminary data.</text>
</comment>
<feature type="region of interest" description="Disordered" evidence="1">
    <location>
        <begin position="349"/>
        <end position="395"/>
    </location>
</feature>
<evidence type="ECO:0000313" key="3">
    <source>
        <dbReference type="Proteomes" id="UP000701801"/>
    </source>
</evidence>
<feature type="compositionally biased region" description="Pro residues" evidence="1">
    <location>
        <begin position="550"/>
        <end position="570"/>
    </location>
</feature>
<feature type="compositionally biased region" description="Polar residues" evidence="1">
    <location>
        <begin position="666"/>
        <end position="682"/>
    </location>
</feature>
<evidence type="ECO:0000313" key="2">
    <source>
        <dbReference type="EMBL" id="CAG8978587.1"/>
    </source>
</evidence>
<organism evidence="2 3">
    <name type="scientific">Hymenoscyphus albidus</name>
    <dbReference type="NCBI Taxonomy" id="595503"/>
    <lineage>
        <taxon>Eukaryota</taxon>
        <taxon>Fungi</taxon>
        <taxon>Dikarya</taxon>
        <taxon>Ascomycota</taxon>
        <taxon>Pezizomycotina</taxon>
        <taxon>Leotiomycetes</taxon>
        <taxon>Helotiales</taxon>
        <taxon>Helotiaceae</taxon>
        <taxon>Hymenoscyphus</taxon>
    </lineage>
</organism>
<feature type="compositionally biased region" description="Basic and acidic residues" evidence="1">
    <location>
        <begin position="82"/>
        <end position="94"/>
    </location>
</feature>
<feature type="region of interest" description="Disordered" evidence="1">
    <location>
        <begin position="1"/>
        <end position="95"/>
    </location>
</feature>
<feature type="region of interest" description="Disordered" evidence="1">
    <location>
        <begin position="430"/>
        <end position="611"/>
    </location>
</feature>
<accession>A0A9N9Q8L5</accession>
<dbReference type="AlphaFoldDB" id="A0A9N9Q8L5"/>
<feature type="compositionally biased region" description="Polar residues" evidence="1">
    <location>
        <begin position="572"/>
        <end position="583"/>
    </location>
</feature>